<dbReference type="InterPro" id="IPR023614">
    <property type="entry name" value="Porin_dom_sf"/>
</dbReference>
<dbReference type="InterPro" id="IPR033900">
    <property type="entry name" value="Gram_neg_porin_domain"/>
</dbReference>
<keyword evidence="13" id="KW-1185">Reference proteome</keyword>
<evidence type="ECO:0000256" key="5">
    <source>
        <dbReference type="ARBA" id="ARBA00022692"/>
    </source>
</evidence>
<dbReference type="PRINTS" id="PR00182">
    <property type="entry name" value="ECOLNEIPORIN"/>
</dbReference>
<keyword evidence="4" id="KW-1134">Transmembrane beta strand</keyword>
<evidence type="ECO:0000256" key="6">
    <source>
        <dbReference type="ARBA" id="ARBA00022729"/>
    </source>
</evidence>
<comment type="caution">
    <text evidence="12">The sequence shown here is derived from an EMBL/GenBank/DDBJ whole genome shotgun (WGS) entry which is preliminary data.</text>
</comment>
<dbReference type="GO" id="GO:0009279">
    <property type="term" value="C:cell outer membrane"/>
    <property type="evidence" value="ECO:0007669"/>
    <property type="project" value="UniProtKB-SubCell"/>
</dbReference>
<evidence type="ECO:0000256" key="2">
    <source>
        <dbReference type="ARBA" id="ARBA00011233"/>
    </source>
</evidence>
<dbReference type="Proteomes" id="UP000297834">
    <property type="component" value="Unassembled WGS sequence"/>
</dbReference>
<protein>
    <submittedName>
        <fullName evidence="12">Porin</fullName>
    </submittedName>
</protein>
<dbReference type="CDD" id="cd00342">
    <property type="entry name" value="gram_neg_porins"/>
    <property type="match status" value="1"/>
</dbReference>
<dbReference type="RefSeq" id="WP_134244085.1">
    <property type="nucleotide sequence ID" value="NZ_SNTY01000019.1"/>
</dbReference>
<sequence length="377" mass="40513">MKKLLLATAVSALTINAVQAAPTVYGKLHVTLDNVDKFSATTKADTDNVWEINSNNSRIGVKGEETLTDNLKAIYLVEWQVNTDGDGTDLGQRNRFVGLKYDRIGTVKVGKFDSYLKTAQGKVDIFNDMNYLDITRIMAGENRPNNVIGFESDTKALNGFGINLMLQQGENNKLDPNSNDVSKNLGDAISASLTYENKDMGVFAALAGDKNVVSTFNAVSAKAEADVIRLVGSLNLGAMANVAGLTLNGMYQNAEPTNLSAAATAPGIPGIPATGTTPAIPAVAAGVFRNFDKENSFLVSAAYAIGETPWAVKAQYHQSTTSFDGGRDDVELSQIGGMVDYMFNSKTRAYGYLAQQSDDRKNVDDRMYAGVGMEFNF</sequence>
<keyword evidence="6 11" id="KW-0732">Signal</keyword>
<evidence type="ECO:0000256" key="9">
    <source>
        <dbReference type="ARBA" id="ARBA00023136"/>
    </source>
</evidence>
<name>A0A4Y7XCQ8_9GAMM</name>
<dbReference type="InterPro" id="IPR050298">
    <property type="entry name" value="Gram-neg_bact_OMP"/>
</dbReference>
<evidence type="ECO:0000256" key="7">
    <source>
        <dbReference type="ARBA" id="ARBA00023065"/>
    </source>
</evidence>
<dbReference type="OrthoDB" id="8957883at2"/>
<dbReference type="InterPro" id="IPR001702">
    <property type="entry name" value="Porin_Gram-ve"/>
</dbReference>
<keyword evidence="5" id="KW-0812">Transmembrane</keyword>
<keyword evidence="8" id="KW-0626">Porin</keyword>
<gene>
    <name evidence="12" type="ORF">E2B99_06245</name>
</gene>
<evidence type="ECO:0000256" key="4">
    <source>
        <dbReference type="ARBA" id="ARBA00022452"/>
    </source>
</evidence>
<dbReference type="PANTHER" id="PTHR34501:SF9">
    <property type="entry name" value="MAJOR OUTER MEMBRANE PROTEIN P.IA"/>
    <property type="match status" value="1"/>
</dbReference>
<keyword evidence="7" id="KW-0406">Ion transport</keyword>
<dbReference type="GO" id="GO:0034220">
    <property type="term" value="P:monoatomic ion transmembrane transport"/>
    <property type="evidence" value="ECO:0007669"/>
    <property type="project" value="InterPro"/>
</dbReference>
<dbReference type="STRING" id="1120977.GCA_000619845_00671"/>
<keyword evidence="9" id="KW-0472">Membrane</keyword>
<evidence type="ECO:0000256" key="1">
    <source>
        <dbReference type="ARBA" id="ARBA00004571"/>
    </source>
</evidence>
<feature type="signal peptide" evidence="11">
    <location>
        <begin position="1"/>
        <end position="20"/>
    </location>
</feature>
<evidence type="ECO:0000313" key="12">
    <source>
        <dbReference type="EMBL" id="TEU27897.1"/>
    </source>
</evidence>
<dbReference type="Gene3D" id="2.40.160.10">
    <property type="entry name" value="Porin"/>
    <property type="match status" value="1"/>
</dbReference>
<feature type="chain" id="PRO_5021240977" evidence="11">
    <location>
        <begin position="21"/>
        <end position="377"/>
    </location>
</feature>
<dbReference type="GO" id="GO:0046930">
    <property type="term" value="C:pore complex"/>
    <property type="evidence" value="ECO:0007669"/>
    <property type="project" value="UniProtKB-KW"/>
</dbReference>
<evidence type="ECO:0000256" key="3">
    <source>
        <dbReference type="ARBA" id="ARBA00022448"/>
    </source>
</evidence>
<dbReference type="SUPFAM" id="SSF56935">
    <property type="entry name" value="Porins"/>
    <property type="match status" value="1"/>
</dbReference>
<keyword evidence="10" id="KW-0998">Cell outer membrane</keyword>
<dbReference type="Pfam" id="PF00267">
    <property type="entry name" value="Porin_1"/>
    <property type="match status" value="1"/>
</dbReference>
<evidence type="ECO:0000256" key="10">
    <source>
        <dbReference type="ARBA" id="ARBA00023237"/>
    </source>
</evidence>
<evidence type="ECO:0000256" key="11">
    <source>
        <dbReference type="SAM" id="SignalP"/>
    </source>
</evidence>
<dbReference type="EMBL" id="SNTY01000019">
    <property type="protein sequence ID" value="TEU27897.1"/>
    <property type="molecule type" value="Genomic_DNA"/>
</dbReference>
<comment type="subcellular location">
    <subcellularLocation>
        <location evidence="1">Cell outer membrane</location>
        <topology evidence="1">Multi-pass membrane protein</topology>
    </subcellularLocation>
</comment>
<dbReference type="PANTHER" id="PTHR34501">
    <property type="entry name" value="PROTEIN YDDL-RELATED"/>
    <property type="match status" value="1"/>
</dbReference>
<accession>A0A4Y7XCQ8</accession>
<dbReference type="GO" id="GO:0015288">
    <property type="term" value="F:porin activity"/>
    <property type="evidence" value="ECO:0007669"/>
    <property type="project" value="UniProtKB-KW"/>
</dbReference>
<evidence type="ECO:0000313" key="13">
    <source>
        <dbReference type="Proteomes" id="UP000297834"/>
    </source>
</evidence>
<comment type="subunit">
    <text evidence="2">Homotrimer.</text>
</comment>
<keyword evidence="3" id="KW-0813">Transport</keyword>
<proteinExistence type="predicted"/>
<reference evidence="12 13" key="1">
    <citation type="submission" date="2019-03" db="EMBL/GenBank/DDBJ databases">
        <title>Alkanindiges illinoisensis: a potential pathogenic isolated from ascites of a gastric cancer patient with abdominal metastasis.</title>
        <authorList>
            <person name="Hu X."/>
            <person name="Yang B."/>
            <person name="Yan X."/>
            <person name="Lin L."/>
            <person name="Zhao H."/>
            <person name="Zhou F."/>
            <person name="Su B."/>
            <person name="Chen J."/>
            <person name="Rui Y."/>
            <person name="Wang Q."/>
            <person name="Zheng L."/>
        </authorList>
    </citation>
    <scope>NUCLEOTIDE SEQUENCE [LARGE SCALE GENOMIC DNA]</scope>
    <source>
        <strain evidence="12 13">NFYY 23406</strain>
    </source>
</reference>
<evidence type="ECO:0000256" key="8">
    <source>
        <dbReference type="ARBA" id="ARBA00023114"/>
    </source>
</evidence>
<dbReference type="AlphaFoldDB" id="A0A4Y7XCQ8"/>
<organism evidence="12 13">
    <name type="scientific">Alkanindiges illinoisensis</name>
    <dbReference type="NCBI Taxonomy" id="197183"/>
    <lineage>
        <taxon>Bacteria</taxon>
        <taxon>Pseudomonadati</taxon>
        <taxon>Pseudomonadota</taxon>
        <taxon>Gammaproteobacteria</taxon>
        <taxon>Moraxellales</taxon>
        <taxon>Moraxellaceae</taxon>
        <taxon>Alkanindiges</taxon>
    </lineage>
</organism>